<evidence type="ECO:0000313" key="1">
    <source>
        <dbReference type="EMBL" id="KAJ8616696.1"/>
    </source>
</evidence>
<comment type="caution">
    <text evidence="1">The sequence shown here is derived from an EMBL/GenBank/DDBJ whole genome shotgun (WGS) entry which is preliminary data.</text>
</comment>
<protein>
    <submittedName>
        <fullName evidence="1">Uncharacterized protein</fullName>
    </submittedName>
</protein>
<keyword evidence="2" id="KW-1185">Reference proteome</keyword>
<reference evidence="1 2" key="1">
    <citation type="journal article" date="2022" name="Hortic Res">
        <title>A haplotype resolved chromosomal level avocado genome allows analysis of novel avocado genes.</title>
        <authorList>
            <person name="Nath O."/>
            <person name="Fletcher S.J."/>
            <person name="Hayward A."/>
            <person name="Shaw L.M."/>
            <person name="Masouleh A.K."/>
            <person name="Furtado A."/>
            <person name="Henry R.J."/>
            <person name="Mitter N."/>
        </authorList>
    </citation>
    <scope>NUCLEOTIDE SEQUENCE [LARGE SCALE GENOMIC DNA]</scope>
    <source>
        <strain evidence="2">cv. Hass</strain>
    </source>
</reference>
<gene>
    <name evidence="1" type="ORF">MRB53_036068</name>
</gene>
<accession>A0ACC2K6G2</accession>
<evidence type="ECO:0000313" key="2">
    <source>
        <dbReference type="Proteomes" id="UP001234297"/>
    </source>
</evidence>
<name>A0ACC2K6G2_PERAE</name>
<proteinExistence type="predicted"/>
<sequence>MEDFVIAFLTVSCILVLIWIGRLVNWIWWKPMKLERELWKEGFSGPPYRLFYGCLKENSRMTEEAWSKPMNLNHQIVPRLNPYLHKIVKEYGKASMIWFGPTPRLIIMDPEMVKQILSSKFGHFEKPKQDPITKLLATGLVTYEGEKWANHRRLLSPAFHLEKLKRMLPAFSTSCSELVKRWELLIGSKESYELDVWQELQNLTADVISRTAFGSSYVEGKQIFELQSEQSLLISRALRTMYIPGFRYLPTKENIRMKKIHNEVRDLLRGIIKKRQKAIKKGEPCIDDLLGLLLESNNEVRKEYKDIRLTVDEIIEECKLFYFAGQETTSVLLTWTMIVLSMHQSWQERAREEVLQVFGRNAPDFNGLNRLKIVSMILYEALRLYSGGNMIRQTYKRMELGKFSIPPGVELALPMLLIQHDPELWGDDAHEFNPGRFSGGISNASKHPMAFFPFGGGPRICIGQNFALIEAKIALAMILQQFSFELSPSYIHAPITVITNHPKYGAQVILHKLSSTSNSCMASVNNPATMPRKQ</sequence>
<dbReference type="EMBL" id="CM056820">
    <property type="protein sequence ID" value="KAJ8616696.1"/>
    <property type="molecule type" value="Genomic_DNA"/>
</dbReference>
<dbReference type="Proteomes" id="UP001234297">
    <property type="component" value="Chromosome 12"/>
</dbReference>
<organism evidence="1 2">
    <name type="scientific">Persea americana</name>
    <name type="common">Avocado</name>
    <dbReference type="NCBI Taxonomy" id="3435"/>
    <lineage>
        <taxon>Eukaryota</taxon>
        <taxon>Viridiplantae</taxon>
        <taxon>Streptophyta</taxon>
        <taxon>Embryophyta</taxon>
        <taxon>Tracheophyta</taxon>
        <taxon>Spermatophyta</taxon>
        <taxon>Magnoliopsida</taxon>
        <taxon>Magnoliidae</taxon>
        <taxon>Laurales</taxon>
        <taxon>Lauraceae</taxon>
        <taxon>Persea</taxon>
    </lineage>
</organism>